<evidence type="ECO:0000256" key="2">
    <source>
        <dbReference type="ARBA" id="ARBA00022801"/>
    </source>
</evidence>
<protein>
    <recommendedName>
        <fullName evidence="5">D-alanyl-D-alanine carboxypeptidase</fullName>
    </recommendedName>
</protein>
<dbReference type="Proteomes" id="UP000053528">
    <property type="component" value="Unassembled WGS sequence"/>
</dbReference>
<dbReference type="Pfam" id="PF02113">
    <property type="entry name" value="Peptidase_S13"/>
    <property type="match status" value="2"/>
</dbReference>
<dbReference type="InterPro" id="IPR012338">
    <property type="entry name" value="Beta-lactam/transpept-like"/>
</dbReference>
<comment type="similarity">
    <text evidence="1">Belongs to the peptidase S13 family.</text>
</comment>
<dbReference type="PANTHER" id="PTHR30023">
    <property type="entry name" value="D-ALANYL-D-ALANINE CARBOXYPEPTIDASE"/>
    <property type="match status" value="1"/>
</dbReference>
<dbReference type="GO" id="GO:0006508">
    <property type="term" value="P:proteolysis"/>
    <property type="evidence" value="ECO:0007669"/>
    <property type="project" value="InterPro"/>
</dbReference>
<name>A0A095YD79_9MICC</name>
<evidence type="ECO:0008006" key="5">
    <source>
        <dbReference type="Google" id="ProtNLM"/>
    </source>
</evidence>
<evidence type="ECO:0000256" key="1">
    <source>
        <dbReference type="ARBA" id="ARBA00006096"/>
    </source>
</evidence>
<dbReference type="AlphaFoldDB" id="A0A095YD79"/>
<dbReference type="PRINTS" id="PR00922">
    <property type="entry name" value="DADACBPTASE3"/>
</dbReference>
<dbReference type="Gene3D" id="3.40.710.10">
    <property type="entry name" value="DD-peptidase/beta-lactamase superfamily"/>
    <property type="match status" value="2"/>
</dbReference>
<keyword evidence="2" id="KW-0378">Hydrolase</keyword>
<comment type="caution">
    <text evidence="3">The sequence shown here is derived from an EMBL/GenBank/DDBJ whole genome shotgun (WGS) entry which is preliminary data.</text>
</comment>
<organism evidence="3 4">
    <name type="scientific">Pseudoglutamicibacter albus DNF00011</name>
    <dbReference type="NCBI Taxonomy" id="1401063"/>
    <lineage>
        <taxon>Bacteria</taxon>
        <taxon>Bacillati</taxon>
        <taxon>Actinomycetota</taxon>
        <taxon>Actinomycetes</taxon>
        <taxon>Micrococcales</taxon>
        <taxon>Micrococcaceae</taxon>
        <taxon>Pseudoglutamicibacter</taxon>
    </lineage>
</organism>
<dbReference type="InterPro" id="IPR000667">
    <property type="entry name" value="Peptidase_S13"/>
</dbReference>
<dbReference type="GO" id="GO:0004185">
    <property type="term" value="F:serine-type carboxypeptidase activity"/>
    <property type="evidence" value="ECO:0007669"/>
    <property type="project" value="InterPro"/>
</dbReference>
<dbReference type="GO" id="GO:0000270">
    <property type="term" value="P:peptidoglycan metabolic process"/>
    <property type="evidence" value="ECO:0007669"/>
    <property type="project" value="TreeGrafter"/>
</dbReference>
<evidence type="ECO:0000313" key="3">
    <source>
        <dbReference type="EMBL" id="KGF20385.1"/>
    </source>
</evidence>
<dbReference type="SUPFAM" id="SSF56601">
    <property type="entry name" value="beta-lactamase/transpeptidase-like"/>
    <property type="match status" value="1"/>
</dbReference>
<dbReference type="RefSeq" id="WP_035756008.1">
    <property type="nucleotide sequence ID" value="NZ_JRNH01000015.1"/>
</dbReference>
<gene>
    <name evidence="3" type="ORF">HMPREF2128_05660</name>
</gene>
<dbReference type="EMBL" id="JRNH01000015">
    <property type="protein sequence ID" value="KGF20385.1"/>
    <property type="molecule type" value="Genomic_DNA"/>
</dbReference>
<reference evidence="3 4" key="1">
    <citation type="submission" date="2014-07" db="EMBL/GenBank/DDBJ databases">
        <authorList>
            <person name="McCorrison J."/>
            <person name="Sanka R."/>
            <person name="Torralba M."/>
            <person name="Gillis M."/>
            <person name="Haft D.H."/>
            <person name="Methe B."/>
            <person name="Sutton G."/>
            <person name="Nelson K.E."/>
        </authorList>
    </citation>
    <scope>NUCLEOTIDE SEQUENCE [LARGE SCALE GENOMIC DNA]</scope>
    <source>
        <strain evidence="3 4">DNF00011</strain>
    </source>
</reference>
<evidence type="ECO:0000313" key="4">
    <source>
        <dbReference type="Proteomes" id="UP000053528"/>
    </source>
</evidence>
<proteinExistence type="inferred from homology"/>
<accession>A0A095YD79</accession>
<dbReference type="PANTHER" id="PTHR30023:SF0">
    <property type="entry name" value="PENICILLIN-SENSITIVE CARBOXYPEPTIDASE A"/>
    <property type="match status" value="1"/>
</dbReference>
<sequence>MTNASRPARRFLVPVVVALLLVAATQVVSAFFGRPDDPAATAEVPQLPAPAFSTSGPAPDAAVLQRKVDAALEDSPGTVEVSVVDAVTGKQVAHVGEGEALIPASSLKVLTGTAVVSTLGLEDQWVTRTVLDKRGSGAPVVWLVAGGDVMLNPGASDPKAVNGRAGLKTLAEQTAKELKASGALDEADGSLKVGVDTRMFTGPALNPDWADDLVSTNNVTEIAPIALYAGRSEASHTSPVVRNPDEHALEVFTDHLQSAVKSGKKSVEVKQASGKTKPGFDAVDPFEPGSVEGQLAAVHSATVREQLAYGEAHSDNVILETYGRLVGIKRGHEGSTQGAIEGVKQALEELGVETNELVMRDTSGLSDKNRVQAGTLADVMALTLNDGSATQPARRDLAFVPSLLPRAGVNGTMETRLDGKKTKALVLAKTGTLADVISLTGVVTTKEGRPLGFSIIFNDVEGNLDAARASADAVATALADCGCQ</sequence>